<keyword evidence="1" id="KW-0677">Repeat</keyword>
<evidence type="ECO:0000256" key="2">
    <source>
        <dbReference type="SAM" id="SignalP"/>
    </source>
</evidence>
<dbReference type="NCBIfam" id="TIGR03696">
    <property type="entry name" value="Rhs_assc_core"/>
    <property type="match status" value="1"/>
</dbReference>
<dbReference type="Proteomes" id="UP000029868">
    <property type="component" value="Unassembled WGS sequence"/>
</dbReference>
<dbReference type="PANTHER" id="PTHR32305:SF15">
    <property type="entry name" value="PROTEIN RHSA-RELATED"/>
    <property type="match status" value="1"/>
</dbReference>
<evidence type="ECO:0000256" key="1">
    <source>
        <dbReference type="ARBA" id="ARBA00022737"/>
    </source>
</evidence>
<organism evidence="4 5">
    <name type="scientific">Colwellia psychrerythraea</name>
    <name type="common">Vibrio psychroerythus</name>
    <dbReference type="NCBI Taxonomy" id="28229"/>
    <lineage>
        <taxon>Bacteria</taxon>
        <taxon>Pseudomonadati</taxon>
        <taxon>Pseudomonadota</taxon>
        <taxon>Gammaproteobacteria</taxon>
        <taxon>Alteromonadales</taxon>
        <taxon>Colwelliaceae</taxon>
        <taxon>Colwellia</taxon>
    </lineage>
</organism>
<evidence type="ECO:0000259" key="3">
    <source>
        <dbReference type="Pfam" id="PF25023"/>
    </source>
</evidence>
<feature type="domain" description="Teneurin-like YD-shell" evidence="3">
    <location>
        <begin position="715"/>
        <end position="902"/>
    </location>
</feature>
<dbReference type="InterPro" id="IPR022385">
    <property type="entry name" value="Rhs_assc_core"/>
</dbReference>
<dbReference type="OrthoDB" id="6224876at2"/>
<comment type="caution">
    <text evidence="4">The sequence shown here is derived from an EMBL/GenBank/DDBJ whole genome shotgun (WGS) entry which is preliminary data.</text>
</comment>
<dbReference type="Pfam" id="PF25023">
    <property type="entry name" value="TEN_YD-shell"/>
    <property type="match status" value="2"/>
</dbReference>
<sequence>MMKITNILCHSVLLSTLLATSVVAEDGGLPPGLSEPEKQVELLKPLAMNNDINSVDLLSGKYYPNLPVLSIPAAPNLSLHTLQQLEAKVVGIGYDQGNESYSVIFGGKTSDSFKCSANNCEPVDTNGSTLTGTISAESKIYTQGGTGIKVIYNKKAWNNVIDGSTRAGWYASVIIYPDGETLNFTYDVVVSAALFDSYRPTKIISTVGYEMHIDYQSDVHATMEWSQINSAKIIKTSSGLTQAVHTFGSGQLTDKNSRTWQYTGFDSSISGEDDAKSFTFKRPGDSVNSLSVSSASRDYAGNTHNNFVTNVTRDGQSFNYVYTPKTGTGYDSKKQFVQVNITGPKGYSRKVELDVYPAPNHRQFISKDTDSLGNTTLYSFGQTNRLEGIVYPEGNMIRIVYDSVGNIISKKNIAKPNSGLADIEETANYDLTLCPNLGCFRPTYTTDAKDERTDYTFHYRHGGMLTKTEPAARNGIRRVTTNTYDKVNGLYRLMKVSVCGGSTCGTKDEQITKYRYWGNTKLPDMVTKTNGKGSESQVTTYDYFDDGSLKSVDGSLAGTSDKLFYHYDESGRRTWDIGAINQQGYRAATHTIYREQDNQVLTSQSGTVNSAADIASINVNSVINNTYNDHGLVIKTTAGTSSKIDSLSEVSYDSANRVECKVIRMNPEIYNSLSSSACSLDKGGDYGPDRISINSYDSLSRLTKTISGHATTAAGIDIEIGYTPNGQVYWRKDGNGNKTEYQYDDLDRLEKTTFPDTSYEENTYDANSNLETWRKRDGITLTHHYDAINAKYSTLVPGEDSLLFDYDAIGRQTSVKRGSDTVAYTYDGLSRLKTSTSNARTLTYDYDAAGRREKLIHDDGFNIHYVYDATSALTAIKENNTTSLVNYGYNNLGRLTSMSRNNGVTSSISQDTLGRVTDFNHNLINNSNFTYNAASQIVSREVSNNSFQINIPSQSTQVYDVNNLNQYTNVGGKSIDHDLTGNLTNYDGWTYNFNVHNRLTSAAKSGTALSLAYDPTGRLQSSTLNGSKTSFLYDGDELVAEYNSSGTLINRYVHGIGTDDPLVWYVGSGTTTPTYLLANERGSIIAETGNNGTISTTHKYGPFGEPINSSTSRFRYTGQILLPGTELYYYKARIYHPKLGRFMQTDPIGYGDGMNWYAYVGNDPVNAIDPSGKIATLPLAVFGGIVGAIGGAVQSALTNPGDYGAMAKSAAIGGGIGFVGGLTAGTSLAGASGAAVLKTTVQMSAKESIKTMAKSGATTGIASGGGNLGAQLVSNDGDLSQVDIPQVATSAAIGTLIGAAGGGIVAAGGETLATQAAAMVTTEALNAPVQAAVSQPSSKCQGQNKC</sequence>
<evidence type="ECO:0000313" key="4">
    <source>
        <dbReference type="EMBL" id="KGJ90964.1"/>
    </source>
</evidence>
<gene>
    <name evidence="4" type="ORF">GAB14E_0628</name>
</gene>
<dbReference type="EMBL" id="JQEC01000044">
    <property type="protein sequence ID" value="KGJ90964.1"/>
    <property type="molecule type" value="Genomic_DNA"/>
</dbReference>
<dbReference type="PANTHER" id="PTHR32305">
    <property type="match status" value="1"/>
</dbReference>
<feature type="chain" id="PRO_5001956982" evidence="2">
    <location>
        <begin position="25"/>
        <end position="1346"/>
    </location>
</feature>
<dbReference type="InterPro" id="IPR056823">
    <property type="entry name" value="TEN-like_YD-shell"/>
</dbReference>
<keyword evidence="2" id="KW-0732">Signal</keyword>
<dbReference type="InterPro" id="IPR050708">
    <property type="entry name" value="T6SS_VgrG/RHS"/>
</dbReference>
<accession>A0A099KJF7</accession>
<feature type="signal peptide" evidence="2">
    <location>
        <begin position="1"/>
        <end position="24"/>
    </location>
</feature>
<dbReference type="RefSeq" id="WP_033083274.1">
    <property type="nucleotide sequence ID" value="NZ_JQEC01000044.1"/>
</dbReference>
<proteinExistence type="predicted"/>
<protein>
    <submittedName>
        <fullName evidence="4">RHS repeat-associated core domain containing protein-containing protein</fullName>
    </submittedName>
</protein>
<feature type="domain" description="Teneurin-like YD-shell" evidence="3">
    <location>
        <begin position="907"/>
        <end position="1150"/>
    </location>
</feature>
<name>A0A099KJF7_COLPS</name>
<reference evidence="4 5" key="1">
    <citation type="submission" date="2014-08" db="EMBL/GenBank/DDBJ databases">
        <title>Genomic and Phenotypic Diversity of Colwellia psychrerythraea strains from Disparate Marine Basins.</title>
        <authorList>
            <person name="Techtmann S.M."/>
            <person name="Stelling S.C."/>
            <person name="Utturkar S.M."/>
            <person name="Alshibli N."/>
            <person name="Harris A."/>
            <person name="Brown S.D."/>
            <person name="Hazen T.C."/>
        </authorList>
    </citation>
    <scope>NUCLEOTIDE SEQUENCE [LARGE SCALE GENOMIC DNA]</scope>
    <source>
        <strain evidence="4 5">GAB14E</strain>
    </source>
</reference>
<dbReference type="Gene3D" id="2.180.10.10">
    <property type="entry name" value="RHS repeat-associated core"/>
    <property type="match status" value="3"/>
</dbReference>
<evidence type="ECO:0000313" key="5">
    <source>
        <dbReference type="Proteomes" id="UP000029868"/>
    </source>
</evidence>
<dbReference type="PATRIC" id="fig|28229.3.peg.3291"/>